<evidence type="ECO:0000256" key="2">
    <source>
        <dbReference type="ARBA" id="ARBA00005695"/>
    </source>
</evidence>
<dbReference type="PROSITE" id="PS51318">
    <property type="entry name" value="TAT"/>
    <property type="match status" value="1"/>
</dbReference>
<dbReference type="GO" id="GO:0042597">
    <property type="term" value="C:periplasmic space"/>
    <property type="evidence" value="ECO:0007669"/>
    <property type="project" value="UniProtKB-ARBA"/>
</dbReference>
<dbReference type="InterPro" id="IPR000914">
    <property type="entry name" value="SBP_5_dom"/>
</dbReference>
<evidence type="ECO:0000313" key="7">
    <source>
        <dbReference type="EMBL" id="OYN92056.1"/>
    </source>
</evidence>
<name>A0A255EKJ3_9ACTN</name>
<dbReference type="Pfam" id="PF00496">
    <property type="entry name" value="SBP_bac_5"/>
    <property type="match status" value="1"/>
</dbReference>
<evidence type="ECO:0000256" key="1">
    <source>
        <dbReference type="ARBA" id="ARBA00004193"/>
    </source>
</evidence>
<dbReference type="PROSITE" id="PS01040">
    <property type="entry name" value="SBP_BACTERIAL_5"/>
    <property type="match status" value="1"/>
</dbReference>
<dbReference type="SUPFAM" id="SSF53850">
    <property type="entry name" value="Periplasmic binding protein-like II"/>
    <property type="match status" value="1"/>
</dbReference>
<dbReference type="AlphaFoldDB" id="A0A255EKJ3"/>
<feature type="signal peptide" evidence="5">
    <location>
        <begin position="1"/>
        <end position="33"/>
    </location>
</feature>
<evidence type="ECO:0000256" key="3">
    <source>
        <dbReference type="ARBA" id="ARBA00022729"/>
    </source>
</evidence>
<accession>A0A255EKJ3</accession>
<dbReference type="OrthoDB" id="3720945at2"/>
<feature type="domain" description="Solute-binding protein family 5" evidence="6">
    <location>
        <begin position="129"/>
        <end position="534"/>
    </location>
</feature>
<dbReference type="PANTHER" id="PTHR30290">
    <property type="entry name" value="PERIPLASMIC BINDING COMPONENT OF ABC TRANSPORTER"/>
    <property type="match status" value="1"/>
</dbReference>
<dbReference type="InterPro" id="IPR030678">
    <property type="entry name" value="Peptide/Ni-bd"/>
</dbReference>
<dbReference type="PIRSF" id="PIRSF002741">
    <property type="entry name" value="MppA"/>
    <property type="match status" value="1"/>
</dbReference>
<comment type="caution">
    <text evidence="7">The sequence shown here is derived from an EMBL/GenBank/DDBJ whole genome shotgun (WGS) entry which is preliminary data.</text>
</comment>
<reference evidence="7 8" key="1">
    <citation type="submission" date="2017-07" db="EMBL/GenBank/DDBJ databases">
        <title>Draft whole genome sequences of clinical Proprionibacteriaceae strains.</title>
        <authorList>
            <person name="Bernier A.-M."/>
            <person name="Bernard K."/>
            <person name="Domingo M.-C."/>
        </authorList>
    </citation>
    <scope>NUCLEOTIDE SEQUENCE [LARGE SCALE GENOMIC DNA]</scope>
    <source>
        <strain evidence="7 8">NML 150081</strain>
    </source>
</reference>
<protein>
    <recommendedName>
        <fullName evidence="6">Solute-binding protein family 5 domain-containing protein</fullName>
    </recommendedName>
</protein>
<evidence type="ECO:0000256" key="4">
    <source>
        <dbReference type="SAM" id="MobiDB-lite"/>
    </source>
</evidence>
<feature type="chain" id="PRO_5013010538" description="Solute-binding protein family 5 domain-containing protein" evidence="5">
    <location>
        <begin position="34"/>
        <end position="658"/>
    </location>
</feature>
<dbReference type="InterPro" id="IPR006311">
    <property type="entry name" value="TAT_signal"/>
</dbReference>
<dbReference type="Proteomes" id="UP000216300">
    <property type="component" value="Unassembled WGS sequence"/>
</dbReference>
<dbReference type="Gene3D" id="3.40.190.10">
    <property type="entry name" value="Periplasmic binding protein-like II"/>
    <property type="match status" value="1"/>
</dbReference>
<dbReference type="Gene3D" id="3.10.105.10">
    <property type="entry name" value="Dipeptide-binding Protein, Domain 3"/>
    <property type="match status" value="1"/>
</dbReference>
<dbReference type="EMBL" id="NMVJ01000001">
    <property type="protein sequence ID" value="OYN92056.1"/>
    <property type="molecule type" value="Genomic_DNA"/>
</dbReference>
<dbReference type="PANTHER" id="PTHR30290:SF62">
    <property type="entry name" value="OLIGOPEPTIDE ABC TRANSPORTER, PERIPLASMIC OLIGOPEPTIDE-BINDING PROTEIN"/>
    <property type="match status" value="1"/>
</dbReference>
<evidence type="ECO:0000256" key="5">
    <source>
        <dbReference type="SAM" id="SignalP"/>
    </source>
</evidence>
<proteinExistence type="inferred from homology"/>
<evidence type="ECO:0000313" key="8">
    <source>
        <dbReference type="Proteomes" id="UP000216300"/>
    </source>
</evidence>
<gene>
    <name evidence="7" type="ORF">CGZ91_00595</name>
</gene>
<comment type="subcellular location">
    <subcellularLocation>
        <location evidence="1">Cell membrane</location>
        <topology evidence="1">Lipid-anchor</topology>
    </subcellularLocation>
</comment>
<comment type="similarity">
    <text evidence="2">Belongs to the bacterial solute-binding protein 5 family.</text>
</comment>
<keyword evidence="3 5" id="KW-0732">Signal</keyword>
<dbReference type="GO" id="GO:0043190">
    <property type="term" value="C:ATP-binding cassette (ABC) transporter complex"/>
    <property type="evidence" value="ECO:0007669"/>
    <property type="project" value="InterPro"/>
</dbReference>
<feature type="region of interest" description="Disordered" evidence="4">
    <location>
        <begin position="31"/>
        <end position="57"/>
    </location>
</feature>
<organism evidence="7 8">
    <name type="scientific">Parenemella sanctibonifatiensis</name>
    <dbReference type="NCBI Taxonomy" id="2016505"/>
    <lineage>
        <taxon>Bacteria</taxon>
        <taxon>Bacillati</taxon>
        <taxon>Actinomycetota</taxon>
        <taxon>Actinomycetes</taxon>
        <taxon>Propionibacteriales</taxon>
        <taxon>Propionibacteriaceae</taxon>
        <taxon>Parenemella</taxon>
    </lineage>
</organism>
<dbReference type="InterPro" id="IPR039424">
    <property type="entry name" value="SBP_5"/>
</dbReference>
<dbReference type="GO" id="GO:1904680">
    <property type="term" value="F:peptide transmembrane transporter activity"/>
    <property type="evidence" value="ECO:0007669"/>
    <property type="project" value="TreeGrafter"/>
</dbReference>
<keyword evidence="8" id="KW-1185">Reference proteome</keyword>
<dbReference type="GO" id="GO:0015833">
    <property type="term" value="P:peptide transport"/>
    <property type="evidence" value="ECO:0007669"/>
    <property type="project" value="TreeGrafter"/>
</dbReference>
<sequence>MSPSTPHQTPRSQLRRRTFLGLAAAATALPALQACSPQEPLPPGGPGGNGGGGTAAKEAPSLTQLVDSGQLPPLEERLPATPAVAQSHGSDAAYGGTLRRATLNDTDTSNLLALAGAALIEWSSDGKSFVEDVAESFEPSDDFSSYTIKLREGLKWSDGEPFTTADLMFLFEDWLGNKTMVPSAPYWVASPDKSFPTAEANGDFELTVTFSMPNPLWWKYLCNPAVGTQFLKPAHYLKEFHADYADKAALDAAVAEAGLDTWDKLFALKDNAWTNPDRPVLGAYVLDQPIIPSGTATMKRNPYYYKVDGEGRQLPYIDDLQIQKLDRSALDLRVSNGDIDFQGYGLSFGAAQVYLQNADANNYQIRRWEEPSVLGLLPNLSHADPVVRELFNLTDFRVAMSHAINRDTLNKTLLGGIGVVAQATCVESDEYWTSGVGEQYLEFDQAKAASLLDGIGAATGPDGTRVFKGKPLDFVIMYVDNAAGAIKPTEAYNSVVADLAKIGVKLFLRPVDSQLYAQSRSSNDFDFDGTPVPRSYFDLEPVWYIPTAGNSHTAPAFGNWYASGGTAGEEPTGVCAELVKLWDELRAAPSDQARISTGQAIQKLHSDECVMIGLVGNPFAPVVVSNTVKNVREDEPQLAFVLGRDKFSTPEQLCIVEG</sequence>
<evidence type="ECO:0000259" key="6">
    <source>
        <dbReference type="Pfam" id="PF00496"/>
    </source>
</evidence>
<dbReference type="InterPro" id="IPR023765">
    <property type="entry name" value="SBP_5_CS"/>
</dbReference>